<name>A0ABT0N0G8_9GAMM</name>
<protein>
    <submittedName>
        <fullName evidence="1">Uncharacterized protein</fullName>
    </submittedName>
</protein>
<organism evidence="1 2">
    <name type="scientific">Brenneria tiliae</name>
    <dbReference type="NCBI Taxonomy" id="2914984"/>
    <lineage>
        <taxon>Bacteria</taxon>
        <taxon>Pseudomonadati</taxon>
        <taxon>Pseudomonadota</taxon>
        <taxon>Gammaproteobacteria</taxon>
        <taxon>Enterobacterales</taxon>
        <taxon>Pectobacteriaceae</taxon>
        <taxon>Brenneria</taxon>
    </lineage>
</organism>
<dbReference type="Proteomes" id="UP001203069">
    <property type="component" value="Unassembled WGS sequence"/>
</dbReference>
<evidence type="ECO:0000313" key="1">
    <source>
        <dbReference type="EMBL" id="MCL2895593.1"/>
    </source>
</evidence>
<dbReference type="RefSeq" id="WP_249246498.1">
    <property type="nucleotide sequence ID" value="NZ_JAKPBZ010000116.1"/>
</dbReference>
<sequence>MIESSYLKAKMQSDRELALLLEHGVRDLQSLTGEQGEALYNGMKRLTWYTSCFFDNYQDVCENLKNEDHRMIKSIRQVFEHPDVIFDMVKMYIDILLRHVTDEDIKKIQKILLKISSTYAGTILTNQTVAYTVSRAICYNFSFRFSVERIINKYSNFAVMGLGLYGRVQYAAEAAERLKTMNFTYYSVLYAAQLEMLYFIIEPHISKSVYLGGNASTSGRLISIIDELVR</sequence>
<reference evidence="1 2" key="1">
    <citation type="submission" date="2022-02" db="EMBL/GenBank/DDBJ databases">
        <title>Description of Brenneria tiliae sp. nov. isolated from symptomatic Tilia x moltkei and Tilia x europaea trees in the UK.</title>
        <authorList>
            <person name="Kile H."/>
        </authorList>
    </citation>
    <scope>NUCLEOTIDE SEQUENCE [LARGE SCALE GENOMIC DNA]</scope>
    <source>
        <strain evidence="1 2">MC1SB4.1</strain>
    </source>
</reference>
<proteinExistence type="predicted"/>
<gene>
    <name evidence="1" type="ORF">MFP26_23235</name>
</gene>
<comment type="caution">
    <text evidence="1">The sequence shown here is derived from an EMBL/GenBank/DDBJ whole genome shotgun (WGS) entry which is preliminary data.</text>
</comment>
<keyword evidence="2" id="KW-1185">Reference proteome</keyword>
<evidence type="ECO:0000313" key="2">
    <source>
        <dbReference type="Proteomes" id="UP001203069"/>
    </source>
</evidence>
<dbReference type="EMBL" id="JAKPBZ010000116">
    <property type="protein sequence ID" value="MCL2895593.1"/>
    <property type="molecule type" value="Genomic_DNA"/>
</dbReference>
<accession>A0ABT0N0G8</accession>